<dbReference type="OrthoDB" id="3268863at2"/>
<dbReference type="AlphaFoldDB" id="A0A7L4YKN8"/>
<protein>
    <submittedName>
        <fullName evidence="1">DUF3263 domain-containing protein</fullName>
    </submittedName>
</protein>
<gene>
    <name evidence="1" type="ORF">EK0264_03535</name>
</gene>
<dbReference type="Proteomes" id="UP000463857">
    <property type="component" value="Chromosome"/>
</dbReference>
<proteinExistence type="predicted"/>
<sequence>MLTERDMAILDIAGRHYRYNGALERDVKAELDMGGTHFFQALNRLLDDPDALAYSPVVVNRWRRQRVERQRAKDPRRLGIA</sequence>
<name>A0A7L4YKN8_9ACTN</name>
<reference evidence="1 2" key="1">
    <citation type="journal article" date="2018" name="Int. J. Syst. Evol. Microbiol.">
        <title>Epidermidibacterium keratini gen. nov., sp. nov., a member of the family Sporichthyaceae, isolated from keratin epidermis.</title>
        <authorList>
            <person name="Lee D.G."/>
            <person name="Trujillo M.E."/>
            <person name="Kang S."/>
            <person name="Nam J.J."/>
            <person name="Kim Y.J."/>
        </authorList>
    </citation>
    <scope>NUCLEOTIDE SEQUENCE [LARGE SCALE GENOMIC DNA]</scope>
    <source>
        <strain evidence="1 2">EPI-7</strain>
    </source>
</reference>
<keyword evidence="2" id="KW-1185">Reference proteome</keyword>
<evidence type="ECO:0000313" key="2">
    <source>
        <dbReference type="Proteomes" id="UP000463857"/>
    </source>
</evidence>
<evidence type="ECO:0000313" key="1">
    <source>
        <dbReference type="EMBL" id="QHB99442.1"/>
    </source>
</evidence>
<accession>A0A7L4YKN8</accession>
<dbReference type="Pfam" id="PF11662">
    <property type="entry name" value="DUF3263"/>
    <property type="match status" value="1"/>
</dbReference>
<dbReference type="RefSeq" id="WP_159542973.1">
    <property type="nucleotide sequence ID" value="NZ_CP047156.1"/>
</dbReference>
<dbReference type="InterPro" id="IPR021678">
    <property type="entry name" value="DUF3263"/>
</dbReference>
<dbReference type="EMBL" id="CP047156">
    <property type="protein sequence ID" value="QHB99442.1"/>
    <property type="molecule type" value="Genomic_DNA"/>
</dbReference>
<dbReference type="KEGG" id="eke:EK0264_03535"/>
<dbReference type="InParanoid" id="A0A7L4YKN8"/>
<organism evidence="1 2">
    <name type="scientific">Epidermidibacterium keratini</name>
    <dbReference type="NCBI Taxonomy" id="1891644"/>
    <lineage>
        <taxon>Bacteria</taxon>
        <taxon>Bacillati</taxon>
        <taxon>Actinomycetota</taxon>
        <taxon>Actinomycetes</taxon>
        <taxon>Sporichthyales</taxon>
        <taxon>Sporichthyaceae</taxon>
        <taxon>Epidermidibacterium</taxon>
    </lineage>
</organism>